<dbReference type="InterPro" id="IPR050078">
    <property type="entry name" value="Ribosomal_L11_MeTrfase_PrmA"/>
</dbReference>
<dbReference type="PIRSF" id="PIRSF000401">
    <property type="entry name" value="RPL11_MTase"/>
    <property type="match status" value="1"/>
</dbReference>
<keyword evidence="2" id="KW-0963">Cytoplasm</keyword>
<organism evidence="6 7">
    <name type="scientific">Thermodesulfobacterium commune</name>
    <dbReference type="NCBI Taxonomy" id="1741"/>
    <lineage>
        <taxon>Bacteria</taxon>
        <taxon>Pseudomonadati</taxon>
        <taxon>Thermodesulfobacteriota</taxon>
        <taxon>Thermodesulfobacteria</taxon>
        <taxon>Thermodesulfobacteriales</taxon>
        <taxon>Thermodesulfobacteriaceae</taxon>
        <taxon>Thermodesulfobacterium</taxon>
    </lineage>
</organism>
<dbReference type="InterPro" id="IPR029063">
    <property type="entry name" value="SAM-dependent_MTases_sf"/>
</dbReference>
<dbReference type="EMBL" id="DLVE01000080">
    <property type="protein sequence ID" value="HAA84385.1"/>
    <property type="molecule type" value="Genomic_DNA"/>
</dbReference>
<comment type="similarity">
    <text evidence="1">Belongs to the methyltransferase superfamily. PrmA family.</text>
</comment>
<dbReference type="Pfam" id="PF06325">
    <property type="entry name" value="PrmA"/>
    <property type="match status" value="1"/>
</dbReference>
<evidence type="ECO:0000256" key="3">
    <source>
        <dbReference type="ARBA" id="ARBA00022603"/>
    </source>
</evidence>
<dbReference type="AlphaFoldDB" id="A0A3B8N5J3"/>
<dbReference type="GO" id="GO:0032259">
    <property type="term" value="P:methylation"/>
    <property type="evidence" value="ECO:0007669"/>
    <property type="project" value="UniProtKB-KW"/>
</dbReference>
<evidence type="ECO:0000256" key="1">
    <source>
        <dbReference type="ARBA" id="ARBA00009741"/>
    </source>
</evidence>
<dbReference type="GO" id="GO:0008276">
    <property type="term" value="F:protein methyltransferase activity"/>
    <property type="evidence" value="ECO:0007669"/>
    <property type="project" value="InterPro"/>
</dbReference>
<dbReference type="Proteomes" id="UP000257240">
    <property type="component" value="Unassembled WGS sequence"/>
</dbReference>
<dbReference type="PANTHER" id="PTHR43648:SF1">
    <property type="entry name" value="ELECTRON TRANSFER FLAVOPROTEIN BETA SUBUNIT LYSINE METHYLTRANSFERASE"/>
    <property type="match status" value="1"/>
</dbReference>
<keyword evidence="4" id="KW-0808">Transferase</keyword>
<accession>A0A3B8N5J3</accession>
<reference evidence="6 7" key="1">
    <citation type="journal article" date="2018" name="Nat. Biotechnol.">
        <title>A standardized bacterial taxonomy based on genome phylogeny substantially revises the tree of life.</title>
        <authorList>
            <person name="Parks D.H."/>
            <person name="Chuvochina M."/>
            <person name="Waite D.W."/>
            <person name="Rinke C."/>
            <person name="Skarshewski A."/>
            <person name="Chaumeil P.A."/>
            <person name="Hugenholtz P."/>
        </authorList>
    </citation>
    <scope>NUCLEOTIDE SEQUENCE [LARGE SCALE GENOMIC DNA]</scope>
    <source>
        <strain evidence="6">UBA12529</strain>
    </source>
</reference>
<gene>
    <name evidence="6" type="ORF">DCE01_06355</name>
</gene>
<keyword evidence="3" id="KW-0489">Methyltransferase</keyword>
<dbReference type="Gene3D" id="3.40.50.150">
    <property type="entry name" value="Vaccinia Virus protein VP39"/>
    <property type="match status" value="1"/>
</dbReference>
<protein>
    <recommendedName>
        <fullName evidence="8">50S ribosomal protein L11 methyltransferase</fullName>
    </recommendedName>
</protein>
<evidence type="ECO:0008006" key="8">
    <source>
        <dbReference type="Google" id="ProtNLM"/>
    </source>
</evidence>
<evidence type="ECO:0000313" key="7">
    <source>
        <dbReference type="Proteomes" id="UP000257240"/>
    </source>
</evidence>
<dbReference type="PANTHER" id="PTHR43648">
    <property type="entry name" value="ELECTRON TRANSFER FLAVOPROTEIN BETA SUBUNIT LYSINE METHYLTRANSFERASE"/>
    <property type="match status" value="1"/>
</dbReference>
<evidence type="ECO:0000256" key="2">
    <source>
        <dbReference type="ARBA" id="ARBA00022490"/>
    </source>
</evidence>
<keyword evidence="5" id="KW-0949">S-adenosyl-L-methionine</keyword>
<name>A0A3B8N5J3_9BACT</name>
<dbReference type="InterPro" id="IPR004498">
    <property type="entry name" value="Ribosomal_PrmA_MeTrfase"/>
</dbReference>
<evidence type="ECO:0000256" key="5">
    <source>
        <dbReference type="ARBA" id="ARBA00022691"/>
    </source>
</evidence>
<comment type="caution">
    <text evidence="6">The sequence shown here is derived from an EMBL/GenBank/DDBJ whole genome shotgun (WGS) entry which is preliminary data.</text>
</comment>
<sequence length="260" mass="29987">DTIYILLPGWETAYQGDRVVFRFYLKEDSPELEEIEKALAKYPFVELEYKVFEEKNWAELWKANFKPLKVGKHLWVIPPWEEGFSTQGEVVIVIEPGQAFGTGHHPTTQMMLEYIEHFALTKGQNGLYKVLDLGCGTGILAIACAKLLPKAKIWAVDIDEEALKTCLENLQLNQVEERVSVSNEVPAEKFDLILANIGYRELKNLSQKMVEISEKGKTNIFLTGILTEDAEEMVRIYEALGYRLVEKKFLKEWAFLWMEF</sequence>
<evidence type="ECO:0000313" key="6">
    <source>
        <dbReference type="EMBL" id="HAA84385.1"/>
    </source>
</evidence>
<dbReference type="SUPFAM" id="SSF53335">
    <property type="entry name" value="S-adenosyl-L-methionine-dependent methyltransferases"/>
    <property type="match status" value="1"/>
</dbReference>
<dbReference type="CDD" id="cd02440">
    <property type="entry name" value="AdoMet_MTases"/>
    <property type="match status" value="1"/>
</dbReference>
<proteinExistence type="inferred from homology"/>
<evidence type="ECO:0000256" key="4">
    <source>
        <dbReference type="ARBA" id="ARBA00022679"/>
    </source>
</evidence>
<feature type="non-terminal residue" evidence="6">
    <location>
        <position position="1"/>
    </location>
</feature>